<evidence type="ECO:0000313" key="1">
    <source>
        <dbReference type="EMBL" id="MBD2603831.1"/>
    </source>
</evidence>
<name>A0ABR8GKU2_9CYAN</name>
<dbReference type="RefSeq" id="WP_029630462.1">
    <property type="nucleotide sequence ID" value="NZ_JACJTA010000006.1"/>
</dbReference>
<organism evidence="1 2">
    <name type="scientific">Scytonema hofmannii FACHB-248</name>
    <dbReference type="NCBI Taxonomy" id="1842502"/>
    <lineage>
        <taxon>Bacteria</taxon>
        <taxon>Bacillati</taxon>
        <taxon>Cyanobacteriota</taxon>
        <taxon>Cyanophyceae</taxon>
        <taxon>Nostocales</taxon>
        <taxon>Scytonemataceae</taxon>
        <taxon>Scytonema</taxon>
    </lineage>
</organism>
<protein>
    <submittedName>
        <fullName evidence="1">Uncharacterized protein</fullName>
    </submittedName>
</protein>
<reference evidence="1 2" key="1">
    <citation type="journal article" date="2020" name="ISME J.">
        <title>Comparative genomics reveals insights into cyanobacterial evolution and habitat adaptation.</title>
        <authorList>
            <person name="Chen M.Y."/>
            <person name="Teng W.K."/>
            <person name="Zhao L."/>
            <person name="Hu C.X."/>
            <person name="Zhou Y.K."/>
            <person name="Han B.P."/>
            <person name="Song L.R."/>
            <person name="Shu W.S."/>
        </authorList>
    </citation>
    <scope>NUCLEOTIDE SEQUENCE [LARGE SCALE GENOMIC DNA]</scope>
    <source>
        <strain evidence="1 2">FACHB-248</strain>
    </source>
</reference>
<comment type="caution">
    <text evidence="1">The sequence shown here is derived from an EMBL/GenBank/DDBJ whole genome shotgun (WGS) entry which is preliminary data.</text>
</comment>
<dbReference type="EMBL" id="JACJTA010000006">
    <property type="protein sequence ID" value="MBD2603831.1"/>
    <property type="molecule type" value="Genomic_DNA"/>
</dbReference>
<sequence>MVKVIVSFEGQQHPVDENIAANDQLLRDLFTPFYPDMANSVIERKPGEIIKIIKRAGPKGASPLEVLITSPEEVNPAITMCRKVQHMELMGEFDYESMNALSNEIEEAIKQGTEYSNVIRKTLRLLQKILPSPGAIPEGF</sequence>
<proteinExistence type="predicted"/>
<accession>A0ABR8GKU2</accession>
<keyword evidence="2" id="KW-1185">Reference proteome</keyword>
<gene>
    <name evidence="1" type="ORF">H6G81_04605</name>
</gene>
<evidence type="ECO:0000313" key="2">
    <source>
        <dbReference type="Proteomes" id="UP000660380"/>
    </source>
</evidence>
<dbReference type="Proteomes" id="UP000660380">
    <property type="component" value="Unassembled WGS sequence"/>
</dbReference>